<feature type="region of interest" description="Disordered" evidence="1">
    <location>
        <begin position="22"/>
        <end position="44"/>
    </location>
</feature>
<protein>
    <submittedName>
        <fullName evidence="2">Uncharacterized protein</fullName>
    </submittedName>
</protein>
<sequence>MGMTATMAMFTGLCGFRRKRQPALSAPVSDENSDTQTEEEKPEQTTFITTSTTAFETEQVTVKELPLPPGLRKSRSSNIFTIKSESERKLCTTLTVKHIKSISVKLRDRKKRSKDDDTIWKKTIILGGKCKISDDVDDAIIFTGKRDTVLAYHPRTLSTISVSRTGLKNKIGQFLEGIPSKNKTVPRKG</sequence>
<organism evidence="2 3">
    <name type="scientific">Hibiscus syriacus</name>
    <name type="common">Rose of Sharon</name>
    <dbReference type="NCBI Taxonomy" id="106335"/>
    <lineage>
        <taxon>Eukaryota</taxon>
        <taxon>Viridiplantae</taxon>
        <taxon>Streptophyta</taxon>
        <taxon>Embryophyta</taxon>
        <taxon>Tracheophyta</taxon>
        <taxon>Spermatophyta</taxon>
        <taxon>Magnoliopsida</taxon>
        <taxon>eudicotyledons</taxon>
        <taxon>Gunneridae</taxon>
        <taxon>Pentapetalae</taxon>
        <taxon>rosids</taxon>
        <taxon>malvids</taxon>
        <taxon>Malvales</taxon>
        <taxon>Malvaceae</taxon>
        <taxon>Malvoideae</taxon>
        <taxon>Hibiscus</taxon>
    </lineage>
</organism>
<evidence type="ECO:0000313" key="3">
    <source>
        <dbReference type="Proteomes" id="UP000436088"/>
    </source>
</evidence>
<keyword evidence="3" id="KW-1185">Reference proteome</keyword>
<comment type="caution">
    <text evidence="2">The sequence shown here is derived from an EMBL/GenBank/DDBJ whole genome shotgun (WGS) entry which is preliminary data.</text>
</comment>
<evidence type="ECO:0000313" key="2">
    <source>
        <dbReference type="EMBL" id="KAE8714030.1"/>
    </source>
</evidence>
<gene>
    <name evidence="2" type="ORF">F3Y22_tig00110201pilonHSYRG00084</name>
</gene>
<proteinExistence type="predicted"/>
<dbReference type="PANTHER" id="PTHR36801">
    <property type="entry name" value="OS06G0150200 PROTEIN"/>
    <property type="match status" value="1"/>
</dbReference>
<dbReference type="Proteomes" id="UP000436088">
    <property type="component" value="Unassembled WGS sequence"/>
</dbReference>
<name>A0A6A3BAF3_HIBSY</name>
<reference evidence="2" key="1">
    <citation type="submission" date="2019-09" db="EMBL/GenBank/DDBJ databases">
        <title>Draft genome information of white flower Hibiscus syriacus.</title>
        <authorList>
            <person name="Kim Y.-M."/>
        </authorList>
    </citation>
    <scope>NUCLEOTIDE SEQUENCE [LARGE SCALE GENOMIC DNA]</scope>
    <source>
        <strain evidence="2">YM2019G1</strain>
    </source>
</reference>
<accession>A0A6A3BAF3</accession>
<dbReference type="EMBL" id="VEPZ02000873">
    <property type="protein sequence ID" value="KAE8714030.1"/>
    <property type="molecule type" value="Genomic_DNA"/>
</dbReference>
<dbReference type="AlphaFoldDB" id="A0A6A3BAF3"/>
<dbReference type="PANTHER" id="PTHR36801:SF3">
    <property type="entry name" value="OS06G0150300 PROTEIN"/>
    <property type="match status" value="1"/>
</dbReference>
<evidence type="ECO:0000256" key="1">
    <source>
        <dbReference type="SAM" id="MobiDB-lite"/>
    </source>
</evidence>